<reference evidence="7 8" key="1">
    <citation type="submission" date="2019-12" db="EMBL/GenBank/DDBJ databases">
        <title>Chitinophaga sp. strain ysch24 (GDMCC 1.1355), whole genome shotgun sequence.</title>
        <authorList>
            <person name="Zhang X."/>
        </authorList>
    </citation>
    <scope>NUCLEOTIDE SEQUENCE [LARGE SCALE GENOMIC DNA]</scope>
    <source>
        <strain evidence="8">ysch24</strain>
    </source>
</reference>
<dbReference type="SMART" id="SM00345">
    <property type="entry name" value="HTH_GNTR"/>
    <property type="match status" value="1"/>
</dbReference>
<evidence type="ECO:0000256" key="4">
    <source>
        <dbReference type="ARBA" id="ARBA00023125"/>
    </source>
</evidence>
<dbReference type="Gene3D" id="1.10.10.10">
    <property type="entry name" value="Winged helix-like DNA-binding domain superfamily/Winged helix DNA-binding domain"/>
    <property type="match status" value="1"/>
</dbReference>
<keyword evidence="2" id="KW-0663">Pyridoxal phosphate</keyword>
<evidence type="ECO:0000313" key="8">
    <source>
        <dbReference type="Proteomes" id="UP000461730"/>
    </source>
</evidence>
<keyword evidence="3" id="KW-0805">Transcription regulation</keyword>
<dbReference type="Pfam" id="PF00155">
    <property type="entry name" value="Aminotran_1_2"/>
    <property type="match status" value="1"/>
</dbReference>
<organism evidence="7 8">
    <name type="scientific">Chitinophaga tropicalis</name>
    <dbReference type="NCBI Taxonomy" id="2683588"/>
    <lineage>
        <taxon>Bacteria</taxon>
        <taxon>Pseudomonadati</taxon>
        <taxon>Bacteroidota</taxon>
        <taxon>Chitinophagia</taxon>
        <taxon>Chitinophagales</taxon>
        <taxon>Chitinophagaceae</taxon>
        <taxon>Chitinophaga</taxon>
    </lineage>
</organism>
<name>A0A7K1U1T0_9BACT</name>
<protein>
    <submittedName>
        <fullName evidence="7">Aminotransferase class I/II-fold pyridoxal phosphate-dependent enzyme</fullName>
    </submittedName>
</protein>
<keyword evidence="7" id="KW-0808">Transferase</keyword>
<dbReference type="AlphaFoldDB" id="A0A7K1U1T0"/>
<evidence type="ECO:0000313" key="7">
    <source>
        <dbReference type="EMBL" id="MVT08236.1"/>
    </source>
</evidence>
<dbReference type="InterPro" id="IPR036388">
    <property type="entry name" value="WH-like_DNA-bd_sf"/>
</dbReference>
<dbReference type="PROSITE" id="PS50949">
    <property type="entry name" value="HTH_GNTR"/>
    <property type="match status" value="1"/>
</dbReference>
<sequence length="479" mass="54154">MRSYRHVRLQLSLNDREPIYQQIKSYIINEIMRGRLLPGALLPGTRILAQQLKVNRNTVVLAYEHLTTAGWTVSRYKSGTHVNDSIPSGRMLPSGEGPPSTDISFRQFNFSHSHPSPAPYDIIFDDGLSDFKLAPVSEISREWRRIMLQNNHQELFSQPLRGNEQLLQEVNSMLNNDRGLAITPEHICITRGMQMALYLTAQTLLSPGDHVAVEQPGYQPAWHTFTTAGAQLHYIPSGFQGIDLEALERCCQSIPLKALYITPHHQYPATITLPDHKRVQLLELSRQYGFLIIEDDYDHEYHFGVQQLPLAAMSQNGNVIYLGSVIHSLPVNFVCGPPDFIASLAAYRTIIDREGDPILQQALANLMTAGDIRKHIHHTRSIYRQKLEHTSGIVQELFNGHVHYIQPEGGLAIWLQLHKPVAPELLLQKVRSAGINIADPLSYIPRHEDIPGIRLGYATLEQAQMMQGLNRLSKVIRQL</sequence>
<keyword evidence="7" id="KW-0032">Aminotransferase</keyword>
<evidence type="ECO:0000256" key="3">
    <source>
        <dbReference type="ARBA" id="ARBA00023015"/>
    </source>
</evidence>
<evidence type="ECO:0000259" key="6">
    <source>
        <dbReference type="PROSITE" id="PS50949"/>
    </source>
</evidence>
<gene>
    <name evidence="7" type="ORF">GO493_08190</name>
</gene>
<proteinExistence type="inferred from homology"/>
<evidence type="ECO:0000256" key="5">
    <source>
        <dbReference type="ARBA" id="ARBA00023163"/>
    </source>
</evidence>
<dbReference type="GO" id="GO:0008483">
    <property type="term" value="F:transaminase activity"/>
    <property type="evidence" value="ECO:0007669"/>
    <property type="project" value="UniProtKB-KW"/>
</dbReference>
<dbReference type="CDD" id="cd07377">
    <property type="entry name" value="WHTH_GntR"/>
    <property type="match status" value="1"/>
</dbReference>
<dbReference type="GO" id="GO:0003677">
    <property type="term" value="F:DNA binding"/>
    <property type="evidence" value="ECO:0007669"/>
    <property type="project" value="UniProtKB-KW"/>
</dbReference>
<dbReference type="Pfam" id="PF00392">
    <property type="entry name" value="GntR"/>
    <property type="match status" value="1"/>
</dbReference>
<dbReference type="EMBL" id="WRXN01000003">
    <property type="protein sequence ID" value="MVT08236.1"/>
    <property type="molecule type" value="Genomic_DNA"/>
</dbReference>
<dbReference type="Proteomes" id="UP000461730">
    <property type="component" value="Unassembled WGS sequence"/>
</dbReference>
<dbReference type="CDD" id="cd00609">
    <property type="entry name" value="AAT_like"/>
    <property type="match status" value="1"/>
</dbReference>
<keyword evidence="5" id="KW-0804">Transcription</keyword>
<dbReference type="Gene3D" id="3.40.640.10">
    <property type="entry name" value="Type I PLP-dependent aspartate aminotransferase-like (Major domain)"/>
    <property type="match status" value="1"/>
</dbReference>
<evidence type="ECO:0000256" key="2">
    <source>
        <dbReference type="ARBA" id="ARBA00022898"/>
    </source>
</evidence>
<comment type="similarity">
    <text evidence="1">In the C-terminal section; belongs to the class-I pyridoxal-phosphate-dependent aminotransferase family.</text>
</comment>
<accession>A0A7K1U1T0</accession>
<dbReference type="SUPFAM" id="SSF53383">
    <property type="entry name" value="PLP-dependent transferases"/>
    <property type="match status" value="1"/>
</dbReference>
<dbReference type="SUPFAM" id="SSF46785">
    <property type="entry name" value="Winged helix' DNA-binding domain"/>
    <property type="match status" value="1"/>
</dbReference>
<dbReference type="InterPro" id="IPR000524">
    <property type="entry name" value="Tscrpt_reg_HTH_GntR"/>
</dbReference>
<dbReference type="InterPro" id="IPR015421">
    <property type="entry name" value="PyrdxlP-dep_Trfase_major"/>
</dbReference>
<dbReference type="PANTHER" id="PTHR46577">
    <property type="entry name" value="HTH-TYPE TRANSCRIPTIONAL REGULATORY PROTEIN GABR"/>
    <property type="match status" value="1"/>
</dbReference>
<keyword evidence="8" id="KW-1185">Reference proteome</keyword>
<dbReference type="InterPro" id="IPR051446">
    <property type="entry name" value="HTH_trans_reg/aminotransferase"/>
</dbReference>
<dbReference type="InterPro" id="IPR036390">
    <property type="entry name" value="WH_DNA-bd_sf"/>
</dbReference>
<evidence type="ECO:0000256" key="1">
    <source>
        <dbReference type="ARBA" id="ARBA00005384"/>
    </source>
</evidence>
<comment type="caution">
    <text evidence="7">The sequence shown here is derived from an EMBL/GenBank/DDBJ whole genome shotgun (WGS) entry which is preliminary data.</text>
</comment>
<dbReference type="InterPro" id="IPR004839">
    <property type="entry name" value="Aminotransferase_I/II_large"/>
</dbReference>
<dbReference type="PANTHER" id="PTHR46577:SF2">
    <property type="entry name" value="TRANSCRIPTIONAL REGULATORY PROTEIN"/>
    <property type="match status" value="1"/>
</dbReference>
<dbReference type="GO" id="GO:0003700">
    <property type="term" value="F:DNA-binding transcription factor activity"/>
    <property type="evidence" value="ECO:0007669"/>
    <property type="project" value="InterPro"/>
</dbReference>
<dbReference type="RefSeq" id="WP_157305659.1">
    <property type="nucleotide sequence ID" value="NZ_WRXN01000003.1"/>
</dbReference>
<dbReference type="GO" id="GO:0030170">
    <property type="term" value="F:pyridoxal phosphate binding"/>
    <property type="evidence" value="ECO:0007669"/>
    <property type="project" value="InterPro"/>
</dbReference>
<feature type="domain" description="HTH gntR-type" evidence="6">
    <location>
        <begin position="17"/>
        <end position="85"/>
    </location>
</feature>
<keyword evidence="4" id="KW-0238">DNA-binding</keyword>
<dbReference type="InterPro" id="IPR015424">
    <property type="entry name" value="PyrdxlP-dep_Trfase"/>
</dbReference>